<evidence type="ECO:0000313" key="1">
    <source>
        <dbReference type="EMBL" id="CDR34057.1"/>
    </source>
</evidence>
<sequence length="803" mass="93672">MDPAILLFLKHFKEKQFQEALEAIFNDPSVSFEEIDKKDDFSKYILNFADALFRFPPYHSFVAGSLLHKYIEDDIQLLLKHEDFENVLKKVCFFLSLSAADKDDFASLKMLESLEQEDALENIHIAYEKKLIPCENEDFKKHLESCREKTRAILENRLNFSNHFIAFATERKALSEHLFVSGKPYQAFAYPANAEEIKAIKNFPLTLNFNDIPLILMEAKKIPWDALLKPLSGRPKILLFYSKEVLIQSLQFKVVLDELLNSENLIYVLNYYGLEQFLDSSFIKSYEPFKEIKPLFITEDPYLKEDYPQILEHLKLALTQLKSETKDRDPFNWLFEVGKRHAFARDAKRYGEERFLALWLRYAYKDWNDIHKTKPKNLTMNAAMPDYLKIILDKVPPLAQKRKKEAKKPIKIAHIINTVFDEAHAPAEILRSLLENRDKTLFEASVYTTETGLYRPKEYPYYSFSGQDTLTRAKKTVQALFSEDIPLTVLSHPFLTYEEEAKILAKKLSEAKCEIAIFHMPNPVNLLAAKMLEVPCTVFMDHGGFPLIPDKNGFCLPYYLAIPIEPHFNLILTCEERPKSEIQFFNNRNTVVEALPFSLNLRKNWNQSPIPRETFDPDHNRILLTTVSLNLFNRLSPEFCDCIAKILKREKRAHYYPIGDPVYLDYFMSFFKERKVQDQVHFLGFQKNPSDFTRSMDIYLNEFPVGSGLALLEAMAAGLPIVSMYDEKDPMPAARMGAYFGKEKMITSLKNEDYVNLCCRLIEEPKLLADWKKEALQSYEMRTDAKKYAHDFEKLILQTYERC</sequence>
<protein>
    <recommendedName>
        <fullName evidence="3">Glycosyltransferase</fullName>
    </recommendedName>
</protein>
<evidence type="ECO:0008006" key="3">
    <source>
        <dbReference type="Google" id="ProtNLM"/>
    </source>
</evidence>
<evidence type="ECO:0000313" key="2">
    <source>
        <dbReference type="Proteomes" id="UP000031552"/>
    </source>
</evidence>
<dbReference type="RefSeq" id="WP_041017607.1">
    <property type="nucleotide sequence ID" value="NZ_CCEJ010000005.1"/>
</dbReference>
<dbReference type="AlphaFoldDB" id="A0A090CZ02"/>
<dbReference type="Gene3D" id="3.40.50.2000">
    <property type="entry name" value="Glycogen Phosphorylase B"/>
    <property type="match status" value="1"/>
</dbReference>
<keyword evidence="2" id="KW-1185">Reference proteome</keyword>
<dbReference type="Pfam" id="PF13692">
    <property type="entry name" value="Glyco_trans_1_4"/>
    <property type="match status" value="1"/>
</dbReference>
<dbReference type="EMBL" id="CCEJ010000005">
    <property type="protein sequence ID" value="CDR34057.1"/>
    <property type="molecule type" value="Genomic_DNA"/>
</dbReference>
<dbReference type="OrthoDB" id="20485at2"/>
<name>A0A090CZ02_9BACT</name>
<comment type="caution">
    <text evidence="1">The sequence shown here is derived from an EMBL/GenBank/DDBJ whole genome shotgun (WGS) entry which is preliminary data.</text>
</comment>
<accession>A0A090CZ02</accession>
<organism evidence="1 2">
    <name type="scientific">Candidatus Criblamydia sequanensis CRIB-18</name>
    <dbReference type="NCBI Taxonomy" id="1437425"/>
    <lineage>
        <taxon>Bacteria</taxon>
        <taxon>Pseudomonadati</taxon>
        <taxon>Chlamydiota</taxon>
        <taxon>Chlamydiia</taxon>
        <taxon>Parachlamydiales</taxon>
        <taxon>Candidatus Criblamydiaceae</taxon>
        <taxon>Candidatus Criblamydia</taxon>
    </lineage>
</organism>
<dbReference type="STRING" id="1437425.CSEC_1236"/>
<reference evidence="1" key="1">
    <citation type="submission" date="2013-12" db="EMBL/GenBank/DDBJ databases">
        <authorList>
            <person name="Linke B."/>
        </authorList>
    </citation>
    <scope>NUCLEOTIDE SEQUENCE [LARGE SCALE GENOMIC DNA]</scope>
    <source>
        <strain evidence="1">CRIB-18</strain>
    </source>
</reference>
<dbReference type="eggNOG" id="COG0438">
    <property type="taxonomic scope" value="Bacteria"/>
</dbReference>
<gene>
    <name evidence="1" type="ORF">CSEC_1236</name>
</gene>
<dbReference type="SUPFAM" id="SSF53756">
    <property type="entry name" value="UDP-Glycosyltransferase/glycogen phosphorylase"/>
    <property type="match status" value="1"/>
</dbReference>
<dbReference type="Proteomes" id="UP000031552">
    <property type="component" value="Unassembled WGS sequence"/>
</dbReference>
<reference evidence="1" key="2">
    <citation type="submission" date="2014-09" db="EMBL/GenBank/DDBJ databases">
        <title>Criblamydia sequanensis harbors a mega-plasmid encoding arsenite resistance.</title>
        <authorList>
            <person name="Bertelli C."/>
            <person name="Goesmann A."/>
            <person name="Greub G."/>
        </authorList>
    </citation>
    <scope>NUCLEOTIDE SEQUENCE [LARGE SCALE GENOMIC DNA]</scope>
    <source>
        <strain evidence="1">CRIB-18</strain>
    </source>
</reference>
<proteinExistence type="predicted"/>